<feature type="transmembrane region" description="Helical" evidence="10">
    <location>
        <begin position="339"/>
        <end position="357"/>
    </location>
</feature>
<evidence type="ECO:0000259" key="11">
    <source>
        <dbReference type="PROSITE" id="PS50262"/>
    </source>
</evidence>
<feature type="transmembrane region" description="Helical" evidence="10">
    <location>
        <begin position="93"/>
        <end position="120"/>
    </location>
</feature>
<evidence type="ECO:0000256" key="2">
    <source>
        <dbReference type="ARBA" id="ARBA00004370"/>
    </source>
</evidence>
<dbReference type="PROSITE" id="PS00237">
    <property type="entry name" value="G_PROTEIN_RECEP_F1_1"/>
    <property type="match status" value="1"/>
</dbReference>
<evidence type="ECO:0000313" key="12">
    <source>
        <dbReference type="EMBL" id="KAK7114737.1"/>
    </source>
</evidence>
<feature type="region of interest" description="Disordered" evidence="9">
    <location>
        <begin position="499"/>
        <end position="583"/>
    </location>
</feature>
<sequence>MAQQATSTSFPHTTMIRPPSPAYDTSNNNNSFSANVTSTLANALNHSIEVILAAGGGGSSVAFGGGVTMGEEAGGAGNGSGPNLPHPQYYDPLYQGVAVALSAIVFTVGIVGNILVVIVIARTRSMHTTTNCYLLSLAVADCLVLLSATLPAVPETFFRIDEWPFGRALCSILIYVQYVGVDASSFSITAFTIERYIAICHPMRAQTMCTVSRAKKIIGVLWVFTALYCGPWLGLTDLKVMKLSDGSDITKCQFRLERSSYLMLYMFDLVVFYILPFLISTVLYGLIGRILVLTSWKHARDRPTRSPLGRRSPADKKHASYSSQPASGSKRRSDSRVQVIRMLVVVVVVFATLWMPYRVMVVYNSFAQHQFMDLWFLMFSRTLIYINCAINPILYNVMSIKFRRAFKNLLCCGLRPAGPPVFLYSEVGTEGTNIKRHTFSNRRQSNASPPKNNKEMSPFLCRAHLTNPRGHQGHSQGRRRQSHPLKVILLEWVKGSDKVKVQTSNQPRYGSGQQRDKGWPKGRERSEEKGGGGRDGGGGGENGVIFLTVERAPTSLGSTESNKHTDTASSVHKNDVAQNASQHDGITASQEVGVISTANHNDVMISAASNDDVVSGGSHDDVISISNEDEVSSCAVVSDSDSLNAIVIETTC</sequence>
<keyword evidence="13" id="KW-1185">Reference proteome</keyword>
<comment type="similarity">
    <text evidence="8">Belongs to the G-protein coupled receptor 1 family.</text>
</comment>
<protein>
    <recommendedName>
        <fullName evidence="3">Thyrotropin-releasing hormone receptor</fullName>
    </recommendedName>
    <alternativeName>
        <fullName evidence="7">Thyroliberin receptor</fullName>
    </alternativeName>
</protein>
<gene>
    <name evidence="12" type="ORF">V1264_000743</name>
</gene>
<feature type="domain" description="G-protein coupled receptors family 1 profile" evidence="11">
    <location>
        <begin position="112"/>
        <end position="395"/>
    </location>
</feature>
<evidence type="ECO:0000256" key="9">
    <source>
        <dbReference type="SAM" id="MobiDB-lite"/>
    </source>
</evidence>
<dbReference type="PANTHER" id="PTHR46061">
    <property type="entry name" value="THYROTROPIN-RELEASING HORMONE RECEPTOR"/>
    <property type="match status" value="1"/>
</dbReference>
<dbReference type="Proteomes" id="UP001374579">
    <property type="component" value="Unassembled WGS sequence"/>
</dbReference>
<dbReference type="EMBL" id="JBAMIC010000001">
    <property type="protein sequence ID" value="KAK7114737.1"/>
    <property type="molecule type" value="Genomic_DNA"/>
</dbReference>
<evidence type="ECO:0000256" key="8">
    <source>
        <dbReference type="RuleBase" id="RU000688"/>
    </source>
</evidence>
<comment type="caution">
    <text evidence="12">The sequence shown here is derived from an EMBL/GenBank/DDBJ whole genome shotgun (WGS) entry which is preliminary data.</text>
</comment>
<dbReference type="SMART" id="SM01381">
    <property type="entry name" value="7TM_GPCR_Srsx"/>
    <property type="match status" value="1"/>
</dbReference>
<feature type="compositionally biased region" description="Polar residues" evidence="9">
    <location>
        <begin position="1"/>
        <end position="12"/>
    </location>
</feature>
<feature type="region of interest" description="Disordered" evidence="9">
    <location>
        <begin position="301"/>
        <end position="332"/>
    </location>
</feature>
<feature type="transmembrane region" description="Helical" evidence="10">
    <location>
        <begin position="172"/>
        <end position="197"/>
    </location>
</feature>
<dbReference type="CDD" id="cd14995">
    <property type="entry name" value="7tmA_TRH-R"/>
    <property type="match status" value="1"/>
</dbReference>
<dbReference type="AlphaFoldDB" id="A0AAN9GN33"/>
<comment type="function">
    <text evidence="1">Receptor for thyrotropin-releasing hormone (TRH). Upon ligand binding, this G-protein-coupled receptor triggers activation of the phosphatidylinositol (IP3)-calcium-protein kinase C (PKC) pathway.</text>
</comment>
<feature type="transmembrane region" description="Helical" evidence="10">
    <location>
        <begin position="377"/>
        <end position="397"/>
    </location>
</feature>
<evidence type="ECO:0000256" key="10">
    <source>
        <dbReference type="SAM" id="Phobius"/>
    </source>
</evidence>
<dbReference type="PRINTS" id="PR01846">
    <property type="entry name" value="TRHRFAMILY"/>
</dbReference>
<dbReference type="Gene3D" id="1.20.1070.10">
    <property type="entry name" value="Rhodopsin 7-helix transmembrane proteins"/>
    <property type="match status" value="1"/>
</dbReference>
<evidence type="ECO:0000256" key="5">
    <source>
        <dbReference type="ARBA" id="ARBA00022989"/>
    </source>
</evidence>
<proteinExistence type="inferred from homology"/>
<feature type="region of interest" description="Disordered" evidence="9">
    <location>
        <begin position="436"/>
        <end position="456"/>
    </location>
</feature>
<feature type="compositionally biased region" description="Polar residues" evidence="9">
    <location>
        <begin position="501"/>
        <end position="513"/>
    </location>
</feature>
<dbReference type="PANTHER" id="PTHR46061:SF3">
    <property type="entry name" value="THYROTROPIN-RELEASING HORMONE RECEPTOR"/>
    <property type="match status" value="1"/>
</dbReference>
<name>A0AAN9GN33_9CAEN</name>
<feature type="compositionally biased region" description="Gly residues" evidence="9">
    <location>
        <begin position="533"/>
        <end position="542"/>
    </location>
</feature>
<evidence type="ECO:0000313" key="13">
    <source>
        <dbReference type="Proteomes" id="UP001374579"/>
    </source>
</evidence>
<keyword evidence="8" id="KW-0675">Receptor</keyword>
<dbReference type="PROSITE" id="PS50262">
    <property type="entry name" value="G_PROTEIN_RECEP_F1_2"/>
    <property type="match status" value="1"/>
</dbReference>
<accession>A0AAN9GN33</accession>
<dbReference type="SUPFAM" id="SSF81321">
    <property type="entry name" value="Family A G protein-coupled receptor-like"/>
    <property type="match status" value="1"/>
</dbReference>
<dbReference type="InterPro" id="IPR017452">
    <property type="entry name" value="GPCR_Rhodpsn_7TM"/>
</dbReference>
<keyword evidence="4 8" id="KW-0812">Transmembrane</keyword>
<feature type="transmembrane region" description="Helical" evidence="10">
    <location>
        <begin position="217"/>
        <end position="235"/>
    </location>
</feature>
<keyword evidence="8" id="KW-0297">G-protein coupled receptor</keyword>
<feature type="transmembrane region" description="Helical" evidence="10">
    <location>
        <begin position="132"/>
        <end position="152"/>
    </location>
</feature>
<feature type="compositionally biased region" description="Basic and acidic residues" evidence="9">
    <location>
        <begin position="514"/>
        <end position="532"/>
    </location>
</feature>
<evidence type="ECO:0000256" key="6">
    <source>
        <dbReference type="ARBA" id="ARBA00023136"/>
    </source>
</evidence>
<organism evidence="12 13">
    <name type="scientific">Littorina saxatilis</name>
    <dbReference type="NCBI Taxonomy" id="31220"/>
    <lineage>
        <taxon>Eukaryota</taxon>
        <taxon>Metazoa</taxon>
        <taxon>Spiralia</taxon>
        <taxon>Lophotrochozoa</taxon>
        <taxon>Mollusca</taxon>
        <taxon>Gastropoda</taxon>
        <taxon>Caenogastropoda</taxon>
        <taxon>Littorinimorpha</taxon>
        <taxon>Littorinoidea</taxon>
        <taxon>Littorinidae</taxon>
        <taxon>Littorina</taxon>
    </lineage>
</organism>
<keyword evidence="6 10" id="KW-0472">Membrane</keyword>
<feature type="compositionally biased region" description="Polar residues" evidence="9">
    <location>
        <begin position="441"/>
        <end position="451"/>
    </location>
</feature>
<feature type="region of interest" description="Disordered" evidence="9">
    <location>
        <begin position="464"/>
        <end position="483"/>
    </location>
</feature>
<feature type="transmembrane region" description="Helical" evidence="10">
    <location>
        <begin position="270"/>
        <end position="292"/>
    </location>
</feature>
<dbReference type="PRINTS" id="PR00751">
    <property type="entry name" value="THYROLIBRINR"/>
</dbReference>
<dbReference type="GO" id="GO:0016020">
    <property type="term" value="C:membrane"/>
    <property type="evidence" value="ECO:0007669"/>
    <property type="project" value="UniProtKB-SubCell"/>
</dbReference>
<evidence type="ECO:0000256" key="4">
    <source>
        <dbReference type="ARBA" id="ARBA00022692"/>
    </source>
</evidence>
<comment type="subcellular location">
    <subcellularLocation>
        <location evidence="2">Membrane</location>
    </subcellularLocation>
</comment>
<reference evidence="12 13" key="1">
    <citation type="submission" date="2024-02" db="EMBL/GenBank/DDBJ databases">
        <title>Chromosome-scale genome assembly of the rough periwinkle Littorina saxatilis.</title>
        <authorList>
            <person name="De Jode A."/>
            <person name="Faria R."/>
            <person name="Formenti G."/>
            <person name="Sims Y."/>
            <person name="Smith T.P."/>
            <person name="Tracey A."/>
            <person name="Wood J.M.D."/>
            <person name="Zagrodzka Z.B."/>
            <person name="Johannesson K."/>
            <person name="Butlin R.K."/>
            <person name="Leder E.H."/>
        </authorList>
    </citation>
    <scope>NUCLEOTIDE SEQUENCE [LARGE SCALE GENOMIC DNA]</scope>
    <source>
        <strain evidence="12">Snail1</strain>
        <tissue evidence="12">Muscle</tissue>
    </source>
</reference>
<feature type="compositionally biased region" description="Polar residues" evidence="9">
    <location>
        <begin position="567"/>
        <end position="583"/>
    </location>
</feature>
<feature type="region of interest" description="Disordered" evidence="9">
    <location>
        <begin position="1"/>
        <end position="29"/>
    </location>
</feature>
<evidence type="ECO:0000256" key="3">
    <source>
        <dbReference type="ARBA" id="ARBA00018873"/>
    </source>
</evidence>
<keyword evidence="8" id="KW-0807">Transducer</keyword>
<keyword evidence="5 10" id="KW-1133">Transmembrane helix</keyword>
<dbReference type="Pfam" id="PF00001">
    <property type="entry name" value="7tm_1"/>
    <property type="match status" value="1"/>
</dbReference>
<dbReference type="GO" id="GO:0004997">
    <property type="term" value="F:thyrotropin-releasing hormone receptor activity"/>
    <property type="evidence" value="ECO:0007669"/>
    <property type="project" value="InterPro"/>
</dbReference>
<dbReference type="PRINTS" id="PR00237">
    <property type="entry name" value="GPCRRHODOPSN"/>
</dbReference>
<dbReference type="InterPro" id="IPR000276">
    <property type="entry name" value="GPCR_Rhodpsn"/>
</dbReference>
<evidence type="ECO:0000256" key="7">
    <source>
        <dbReference type="ARBA" id="ARBA00032251"/>
    </source>
</evidence>
<evidence type="ECO:0000256" key="1">
    <source>
        <dbReference type="ARBA" id="ARBA00004100"/>
    </source>
</evidence>
<dbReference type="InterPro" id="IPR002120">
    <property type="entry name" value="TRH_rcpt_1"/>
</dbReference>